<keyword evidence="4" id="KW-1185">Reference proteome</keyword>
<dbReference type="RefSeq" id="WP_276306655.1">
    <property type="nucleotide sequence ID" value="NZ_CP119993.1"/>
</dbReference>
<dbReference type="CDD" id="cd00090">
    <property type="entry name" value="HTH_ARSR"/>
    <property type="match status" value="1"/>
</dbReference>
<dbReference type="GeneID" id="79317315"/>
<organism evidence="3 4">
    <name type="scientific">Halomarina halobia</name>
    <dbReference type="NCBI Taxonomy" id="3033386"/>
    <lineage>
        <taxon>Archaea</taxon>
        <taxon>Methanobacteriati</taxon>
        <taxon>Methanobacteriota</taxon>
        <taxon>Stenosarchaea group</taxon>
        <taxon>Halobacteria</taxon>
        <taxon>Halobacteriales</taxon>
        <taxon>Natronomonadaceae</taxon>
        <taxon>Halomarina</taxon>
    </lineage>
</organism>
<proteinExistence type="predicted"/>
<accession>A0ABD6ADW6</accession>
<evidence type="ECO:0000313" key="3">
    <source>
        <dbReference type="EMBL" id="MFC7318503.1"/>
    </source>
</evidence>
<dbReference type="SUPFAM" id="SSF46785">
    <property type="entry name" value="Winged helix' DNA-binding domain"/>
    <property type="match status" value="1"/>
</dbReference>
<evidence type="ECO:0000259" key="1">
    <source>
        <dbReference type="Pfam" id="PF08350"/>
    </source>
</evidence>
<evidence type="ECO:0000259" key="2">
    <source>
        <dbReference type="Pfam" id="PF25213"/>
    </source>
</evidence>
<sequence>MESTLEEIEFLALSRNRVDVLALLAERPRTRRELVELTGASQPTLGRILGDFEDRAWVVREGGEYAVTATGRLVATGFGDLIEIMETERRLRTIVRWLPTDALTFDLRHLSAATITVPSQVRPNAPVTRALDLLRDAAEVSIFSYAFNEQSLDVVRERTATGEQRFRGVFSASAIDALADDDQLRRRLRDLLTSEGAEIRITDEEIPLAATVADGSVHLFLRDGSGVLRASIDTDDATVRSWAEESFERYWRTATPLDLGTL</sequence>
<gene>
    <name evidence="3" type="ORF">ACFQPE_17125</name>
</gene>
<name>A0ABD6ADW6_9EURY</name>
<dbReference type="InterPro" id="IPR011991">
    <property type="entry name" value="ArsR-like_HTH"/>
</dbReference>
<dbReference type="InterPro" id="IPR057527">
    <property type="entry name" value="HVO_A0261-like_N"/>
</dbReference>
<comment type="caution">
    <text evidence="3">The sequence shown here is derived from an EMBL/GenBank/DDBJ whole genome shotgun (WGS) entry which is preliminary data.</text>
</comment>
<evidence type="ECO:0000313" key="4">
    <source>
        <dbReference type="Proteomes" id="UP001596547"/>
    </source>
</evidence>
<dbReference type="Gene3D" id="1.10.10.10">
    <property type="entry name" value="Winged helix-like DNA-binding domain superfamily/Winged helix DNA-binding domain"/>
    <property type="match status" value="1"/>
</dbReference>
<dbReference type="Pfam" id="PF25213">
    <property type="entry name" value="HVO_A0261_N"/>
    <property type="match status" value="1"/>
</dbReference>
<dbReference type="AlphaFoldDB" id="A0ABD6ADW6"/>
<dbReference type="InterPro" id="IPR036388">
    <property type="entry name" value="WH-like_DNA-bd_sf"/>
</dbReference>
<dbReference type="Pfam" id="PF08350">
    <property type="entry name" value="FilR1_middle"/>
    <property type="match status" value="1"/>
</dbReference>
<feature type="domain" description="HVO-A0261-like N-terminal" evidence="2">
    <location>
        <begin position="6"/>
        <end position="90"/>
    </location>
</feature>
<dbReference type="InterPro" id="IPR036390">
    <property type="entry name" value="WH_DNA-bd_sf"/>
</dbReference>
<reference evidence="3 4" key="1">
    <citation type="journal article" date="2019" name="Int. J. Syst. Evol. Microbiol.">
        <title>The Global Catalogue of Microorganisms (GCM) 10K type strain sequencing project: providing services to taxonomists for standard genome sequencing and annotation.</title>
        <authorList>
            <consortium name="The Broad Institute Genomics Platform"/>
            <consortium name="The Broad Institute Genome Sequencing Center for Infectious Disease"/>
            <person name="Wu L."/>
            <person name="Ma J."/>
        </authorList>
    </citation>
    <scope>NUCLEOTIDE SEQUENCE [LARGE SCALE GENOMIC DNA]</scope>
    <source>
        <strain evidence="3 4">PSR21</strain>
    </source>
</reference>
<dbReference type="EMBL" id="JBHTBF010000003">
    <property type="protein sequence ID" value="MFC7318503.1"/>
    <property type="molecule type" value="Genomic_DNA"/>
</dbReference>
<protein>
    <submittedName>
        <fullName evidence="3">Helix-turn-helix transcriptional regulator</fullName>
    </submittedName>
</protein>
<dbReference type="Proteomes" id="UP001596547">
    <property type="component" value="Unassembled WGS sequence"/>
</dbReference>
<feature type="domain" description="Methanogenesis regulatory protein FilR1 middle" evidence="1">
    <location>
        <begin position="123"/>
        <end position="252"/>
    </location>
</feature>
<dbReference type="InterPro" id="IPR013561">
    <property type="entry name" value="FilR1_middle_dom"/>
</dbReference>